<accession>A0A0K0FRF3</accession>
<organism evidence="1 2">
    <name type="scientific">Strongyloides venezuelensis</name>
    <name type="common">Threadworm</name>
    <dbReference type="NCBI Taxonomy" id="75913"/>
    <lineage>
        <taxon>Eukaryota</taxon>
        <taxon>Metazoa</taxon>
        <taxon>Ecdysozoa</taxon>
        <taxon>Nematoda</taxon>
        <taxon>Chromadorea</taxon>
        <taxon>Rhabditida</taxon>
        <taxon>Tylenchina</taxon>
        <taxon>Panagrolaimomorpha</taxon>
        <taxon>Strongyloidoidea</taxon>
        <taxon>Strongyloididae</taxon>
        <taxon>Strongyloides</taxon>
    </lineage>
</organism>
<dbReference type="InterPro" id="IPR043128">
    <property type="entry name" value="Rev_trsase/Diguanyl_cyclase"/>
</dbReference>
<dbReference type="SUPFAM" id="SSF56672">
    <property type="entry name" value="DNA/RNA polymerases"/>
    <property type="match status" value="1"/>
</dbReference>
<evidence type="ECO:0000313" key="1">
    <source>
        <dbReference type="Proteomes" id="UP000035680"/>
    </source>
</evidence>
<evidence type="ECO:0000313" key="2">
    <source>
        <dbReference type="WBParaSite" id="SVE_1248300.1"/>
    </source>
</evidence>
<proteinExistence type="predicted"/>
<dbReference type="WBParaSite" id="SVE_1248300.1">
    <property type="protein sequence ID" value="SVE_1248300.1"/>
    <property type="gene ID" value="SVE_1248300"/>
</dbReference>
<reference evidence="1" key="1">
    <citation type="submission" date="2014-07" db="EMBL/GenBank/DDBJ databases">
        <authorList>
            <person name="Martin A.A"/>
            <person name="De Silva N."/>
        </authorList>
    </citation>
    <scope>NUCLEOTIDE SEQUENCE</scope>
</reference>
<sequence length="73" mass="8332">MGFKIDGEGIHVQADRKIVLELLRVPTNKTEAKSVLGKFSYVGRHIREFSQIIAGLHLSTSEEYTFNERRQAD</sequence>
<dbReference type="Gene3D" id="3.30.70.270">
    <property type="match status" value="1"/>
</dbReference>
<dbReference type="AlphaFoldDB" id="A0A0K0FRF3"/>
<keyword evidence="1" id="KW-1185">Reference proteome</keyword>
<reference evidence="2" key="2">
    <citation type="submission" date="2015-08" db="UniProtKB">
        <authorList>
            <consortium name="WormBaseParasite"/>
        </authorList>
    </citation>
    <scope>IDENTIFICATION</scope>
</reference>
<dbReference type="InterPro" id="IPR043502">
    <property type="entry name" value="DNA/RNA_pol_sf"/>
</dbReference>
<dbReference type="Proteomes" id="UP000035680">
    <property type="component" value="Unassembled WGS sequence"/>
</dbReference>
<name>A0A0K0FRF3_STRVS</name>
<protein>
    <submittedName>
        <fullName evidence="2">RT_RNaseH_2 domain-containing protein</fullName>
    </submittedName>
</protein>